<organism evidence="2 3">
    <name type="scientific">Candidatus Bacteroides pullicola</name>
    <dbReference type="NCBI Taxonomy" id="2838475"/>
    <lineage>
        <taxon>Bacteria</taxon>
        <taxon>Pseudomonadati</taxon>
        <taxon>Bacteroidota</taxon>
        <taxon>Bacteroidia</taxon>
        <taxon>Bacteroidales</taxon>
        <taxon>Bacteroidaceae</taxon>
        <taxon>Bacteroides</taxon>
    </lineage>
</organism>
<comment type="caution">
    <text evidence="2">The sequence shown here is derived from an EMBL/GenBank/DDBJ whole genome shotgun (WGS) entry which is preliminary data.</text>
</comment>
<evidence type="ECO:0008006" key="4">
    <source>
        <dbReference type="Google" id="ProtNLM"/>
    </source>
</evidence>
<dbReference type="PROSITE" id="PS51257">
    <property type="entry name" value="PROKAR_LIPOPROTEIN"/>
    <property type="match status" value="1"/>
</dbReference>
<gene>
    <name evidence="2" type="ORF">H9824_07150</name>
</gene>
<dbReference type="EMBL" id="DXCV01000048">
    <property type="protein sequence ID" value="HIY88462.1"/>
    <property type="molecule type" value="Genomic_DNA"/>
</dbReference>
<feature type="signal peptide" evidence="1">
    <location>
        <begin position="1"/>
        <end position="21"/>
    </location>
</feature>
<reference evidence="2" key="2">
    <citation type="submission" date="2021-04" db="EMBL/GenBank/DDBJ databases">
        <authorList>
            <person name="Gilroy R."/>
        </authorList>
    </citation>
    <scope>NUCLEOTIDE SEQUENCE</scope>
    <source>
        <strain evidence="2">Gambia2-208</strain>
    </source>
</reference>
<evidence type="ECO:0000313" key="3">
    <source>
        <dbReference type="Proteomes" id="UP000886851"/>
    </source>
</evidence>
<keyword evidence="1" id="KW-0732">Signal</keyword>
<name>A0A9D2CK15_9BACE</name>
<evidence type="ECO:0000313" key="2">
    <source>
        <dbReference type="EMBL" id="HIY88462.1"/>
    </source>
</evidence>
<accession>A0A9D2CK15</accession>
<reference evidence="2" key="1">
    <citation type="journal article" date="2021" name="PeerJ">
        <title>Extensive microbial diversity within the chicken gut microbiome revealed by metagenomics and culture.</title>
        <authorList>
            <person name="Gilroy R."/>
            <person name="Ravi A."/>
            <person name="Getino M."/>
            <person name="Pursley I."/>
            <person name="Horton D.L."/>
            <person name="Alikhan N.F."/>
            <person name="Baker D."/>
            <person name="Gharbi K."/>
            <person name="Hall N."/>
            <person name="Watson M."/>
            <person name="Adriaenssens E.M."/>
            <person name="Foster-Nyarko E."/>
            <person name="Jarju S."/>
            <person name="Secka A."/>
            <person name="Antonio M."/>
            <person name="Oren A."/>
            <person name="Chaudhuri R.R."/>
            <person name="La Ragione R."/>
            <person name="Hildebrand F."/>
            <person name="Pallen M.J."/>
        </authorList>
    </citation>
    <scope>NUCLEOTIDE SEQUENCE</scope>
    <source>
        <strain evidence="2">Gambia2-208</strain>
    </source>
</reference>
<dbReference type="AlphaFoldDB" id="A0A9D2CK15"/>
<evidence type="ECO:0000256" key="1">
    <source>
        <dbReference type="SAM" id="SignalP"/>
    </source>
</evidence>
<protein>
    <recommendedName>
        <fullName evidence="4">Cytochrome c domain-containing protein</fullName>
    </recommendedName>
</protein>
<dbReference type="Proteomes" id="UP000886851">
    <property type="component" value="Unassembled WGS sequence"/>
</dbReference>
<sequence length="235" mass="25556">MKRIAYTTMGLLALLAVTASCDDGRLYADRLIIPEEGRVVKLTATLEGLETWSDGYSIVLAGFEDGSDYTVIAKSVQAAADGTVDITMSGVSEEVATLELCAINRIRKRVATYYELDCSTMSDDTIRMDAGRLDVGMFATIQQDIFDRTCTGCHGEGRWLDLSAGASHRTLVDQPSTVFEGRTRVLPGNAAESVLYTILTTDESANLGTDHQTQFTLSEEQFALIGDWIDDGAKE</sequence>
<feature type="chain" id="PRO_5039312776" description="Cytochrome c domain-containing protein" evidence="1">
    <location>
        <begin position="22"/>
        <end position="235"/>
    </location>
</feature>
<proteinExistence type="predicted"/>